<dbReference type="PANTHER" id="PTHR30537">
    <property type="entry name" value="HTH-TYPE TRANSCRIPTIONAL REGULATOR"/>
    <property type="match status" value="1"/>
</dbReference>
<gene>
    <name evidence="6" type="ORF">NX778_19465</name>
</gene>
<proteinExistence type="inferred from homology"/>
<dbReference type="InterPro" id="IPR005119">
    <property type="entry name" value="LysR_subst-bd"/>
</dbReference>
<dbReference type="EMBL" id="JANUGU010000007">
    <property type="protein sequence ID" value="MCS0660257.1"/>
    <property type="molecule type" value="Genomic_DNA"/>
</dbReference>
<organism evidence="6 7">
    <name type="scientific">Massilia terrae</name>
    <dbReference type="NCBI Taxonomy" id="1811224"/>
    <lineage>
        <taxon>Bacteria</taxon>
        <taxon>Pseudomonadati</taxon>
        <taxon>Pseudomonadota</taxon>
        <taxon>Betaproteobacteria</taxon>
        <taxon>Burkholderiales</taxon>
        <taxon>Oxalobacteraceae</taxon>
        <taxon>Telluria group</taxon>
        <taxon>Massilia</taxon>
    </lineage>
</organism>
<evidence type="ECO:0000256" key="4">
    <source>
        <dbReference type="ARBA" id="ARBA00023163"/>
    </source>
</evidence>
<dbReference type="InterPro" id="IPR000847">
    <property type="entry name" value="LysR_HTH_N"/>
</dbReference>
<feature type="domain" description="HTH lysR-type" evidence="5">
    <location>
        <begin position="1"/>
        <end position="59"/>
    </location>
</feature>
<dbReference type="RefSeq" id="WP_258813442.1">
    <property type="nucleotide sequence ID" value="NZ_JANUGU010000007.1"/>
</dbReference>
<dbReference type="CDD" id="cd08422">
    <property type="entry name" value="PBP2_CrgA_like"/>
    <property type="match status" value="1"/>
</dbReference>
<evidence type="ECO:0000256" key="1">
    <source>
        <dbReference type="ARBA" id="ARBA00009437"/>
    </source>
</evidence>
<evidence type="ECO:0000256" key="2">
    <source>
        <dbReference type="ARBA" id="ARBA00023015"/>
    </source>
</evidence>
<dbReference type="PANTHER" id="PTHR30537:SF5">
    <property type="entry name" value="HTH-TYPE TRANSCRIPTIONAL ACTIVATOR TTDR-RELATED"/>
    <property type="match status" value="1"/>
</dbReference>
<dbReference type="Gene3D" id="1.10.10.10">
    <property type="entry name" value="Winged helix-like DNA-binding domain superfamily/Winged helix DNA-binding domain"/>
    <property type="match status" value="1"/>
</dbReference>
<dbReference type="InterPro" id="IPR036390">
    <property type="entry name" value="WH_DNA-bd_sf"/>
</dbReference>
<keyword evidence="7" id="KW-1185">Reference proteome</keyword>
<comment type="similarity">
    <text evidence="1">Belongs to the LysR transcriptional regulatory family.</text>
</comment>
<sequence>MDLLLSMKVFAAVVDGGSFAAAAARLDTSRAMASKQVQKLEEHLGTRLLNRTTRKLSLTETGRAFYERSVQIVSDVEEAEQIAGQMTRAPRGELKVTVPLSYGQHRLAPIIAEYSRHYPEVRINISLSDRKVDLVEEGFDLAIRIGSLPQSDLIARKIGGARNLVCASPAYLARAGTPAAPADLSAHPCLGYTLTGTGTEWRLEGPGATVSVPVSGPIKADNGDMLRLAAVNGCGIIFQPHFIVAGDLAAGRLVRVLPEWQSGELGIYAVYPSRKHLSAKVRTFVDFLAQRLAS</sequence>
<dbReference type="SUPFAM" id="SSF46785">
    <property type="entry name" value="Winged helix' DNA-binding domain"/>
    <property type="match status" value="1"/>
</dbReference>
<keyword evidence="3" id="KW-0238">DNA-binding</keyword>
<dbReference type="InterPro" id="IPR058163">
    <property type="entry name" value="LysR-type_TF_proteobact-type"/>
</dbReference>
<accession>A0ABT2D231</accession>
<protein>
    <submittedName>
        <fullName evidence="6">LysR family transcriptional regulator</fullName>
    </submittedName>
</protein>
<dbReference type="Proteomes" id="UP001204621">
    <property type="component" value="Unassembled WGS sequence"/>
</dbReference>
<comment type="caution">
    <text evidence="6">The sequence shown here is derived from an EMBL/GenBank/DDBJ whole genome shotgun (WGS) entry which is preliminary data.</text>
</comment>
<dbReference type="PROSITE" id="PS50931">
    <property type="entry name" value="HTH_LYSR"/>
    <property type="match status" value="1"/>
</dbReference>
<dbReference type="InterPro" id="IPR036388">
    <property type="entry name" value="WH-like_DNA-bd_sf"/>
</dbReference>
<keyword evidence="2" id="KW-0805">Transcription regulation</keyword>
<evidence type="ECO:0000256" key="3">
    <source>
        <dbReference type="ARBA" id="ARBA00023125"/>
    </source>
</evidence>
<dbReference type="Pfam" id="PF03466">
    <property type="entry name" value="LysR_substrate"/>
    <property type="match status" value="1"/>
</dbReference>
<reference evidence="6 7" key="1">
    <citation type="submission" date="2022-08" db="EMBL/GenBank/DDBJ databases">
        <title>Reclassification of Massilia species as members of the genera Telluria, Duganella, Pseudoduganella, Mokoshia gen. nov. and Zemynaea gen. nov. using orthogonal and non-orthogonal genome-based approaches.</title>
        <authorList>
            <person name="Bowman J.P."/>
        </authorList>
    </citation>
    <scope>NUCLEOTIDE SEQUENCE [LARGE SCALE GENOMIC DNA]</scope>
    <source>
        <strain evidence="6 7">JCM 31606</strain>
    </source>
</reference>
<keyword evidence="4" id="KW-0804">Transcription</keyword>
<dbReference type="Pfam" id="PF00126">
    <property type="entry name" value="HTH_1"/>
    <property type="match status" value="1"/>
</dbReference>
<dbReference type="SUPFAM" id="SSF53850">
    <property type="entry name" value="Periplasmic binding protein-like II"/>
    <property type="match status" value="1"/>
</dbReference>
<dbReference type="Gene3D" id="3.40.190.290">
    <property type="match status" value="1"/>
</dbReference>
<evidence type="ECO:0000313" key="6">
    <source>
        <dbReference type="EMBL" id="MCS0660257.1"/>
    </source>
</evidence>
<evidence type="ECO:0000259" key="5">
    <source>
        <dbReference type="PROSITE" id="PS50931"/>
    </source>
</evidence>
<evidence type="ECO:0000313" key="7">
    <source>
        <dbReference type="Proteomes" id="UP001204621"/>
    </source>
</evidence>
<name>A0ABT2D231_9BURK</name>